<dbReference type="AlphaFoldDB" id="A0A9D4UT11"/>
<dbReference type="EMBL" id="JABFUD020000012">
    <property type="protein sequence ID" value="KAI5072843.1"/>
    <property type="molecule type" value="Genomic_DNA"/>
</dbReference>
<accession>A0A9D4UT11</accession>
<evidence type="ECO:0000256" key="1">
    <source>
        <dbReference type="SAM" id="MobiDB-lite"/>
    </source>
</evidence>
<dbReference type="Proteomes" id="UP000886520">
    <property type="component" value="Chromosome 12"/>
</dbReference>
<name>A0A9D4UT11_ADICA</name>
<gene>
    <name evidence="2" type="ORF">GOP47_0012949</name>
</gene>
<reference evidence="2" key="1">
    <citation type="submission" date="2021-01" db="EMBL/GenBank/DDBJ databases">
        <title>Adiantum capillus-veneris genome.</title>
        <authorList>
            <person name="Fang Y."/>
            <person name="Liao Q."/>
        </authorList>
    </citation>
    <scope>NUCLEOTIDE SEQUENCE</scope>
    <source>
        <strain evidence="2">H3</strain>
        <tissue evidence="2">Leaf</tissue>
    </source>
</reference>
<feature type="compositionally biased region" description="Acidic residues" evidence="1">
    <location>
        <begin position="58"/>
        <end position="72"/>
    </location>
</feature>
<feature type="compositionally biased region" description="Basic residues" evidence="1">
    <location>
        <begin position="1"/>
        <end position="11"/>
    </location>
</feature>
<sequence>MRMRQAVKQHRGHIEGEELQSGMRMRVMGPDLMMKMMRSINIDESAPHGHGEQQQQSMEEEGEEDDEPDEGSQGDCCCHEQNYGYSSGRHIEGAGCRFPSLVYYCNIII</sequence>
<proteinExistence type="predicted"/>
<organism evidence="2 3">
    <name type="scientific">Adiantum capillus-veneris</name>
    <name type="common">Maidenhair fern</name>
    <dbReference type="NCBI Taxonomy" id="13818"/>
    <lineage>
        <taxon>Eukaryota</taxon>
        <taxon>Viridiplantae</taxon>
        <taxon>Streptophyta</taxon>
        <taxon>Embryophyta</taxon>
        <taxon>Tracheophyta</taxon>
        <taxon>Polypodiopsida</taxon>
        <taxon>Polypodiidae</taxon>
        <taxon>Polypodiales</taxon>
        <taxon>Pteridineae</taxon>
        <taxon>Pteridaceae</taxon>
        <taxon>Vittarioideae</taxon>
        <taxon>Adiantum</taxon>
    </lineage>
</organism>
<evidence type="ECO:0000313" key="2">
    <source>
        <dbReference type="EMBL" id="KAI5072843.1"/>
    </source>
</evidence>
<comment type="caution">
    <text evidence="2">The sequence shown here is derived from an EMBL/GenBank/DDBJ whole genome shotgun (WGS) entry which is preliminary data.</text>
</comment>
<evidence type="ECO:0000313" key="3">
    <source>
        <dbReference type="Proteomes" id="UP000886520"/>
    </source>
</evidence>
<keyword evidence="3" id="KW-1185">Reference proteome</keyword>
<feature type="region of interest" description="Disordered" evidence="1">
    <location>
        <begin position="1"/>
        <end position="24"/>
    </location>
</feature>
<protein>
    <submittedName>
        <fullName evidence="2">Uncharacterized protein</fullName>
    </submittedName>
</protein>
<feature type="region of interest" description="Disordered" evidence="1">
    <location>
        <begin position="37"/>
        <end position="78"/>
    </location>
</feature>